<name>A0A9W8G6P8_9FUNG</name>
<comment type="caution">
    <text evidence="2">The sequence shown here is derived from an EMBL/GenBank/DDBJ whole genome shotgun (WGS) entry which is preliminary data.</text>
</comment>
<reference evidence="2" key="1">
    <citation type="submission" date="2022-07" db="EMBL/GenBank/DDBJ databases">
        <title>Phylogenomic reconstructions and comparative analyses of Kickxellomycotina fungi.</title>
        <authorList>
            <person name="Reynolds N.K."/>
            <person name="Stajich J.E."/>
            <person name="Barry K."/>
            <person name="Grigoriev I.V."/>
            <person name="Crous P."/>
            <person name="Smith M.E."/>
        </authorList>
    </citation>
    <scope>NUCLEOTIDE SEQUENCE</scope>
    <source>
        <strain evidence="2">NRRL 3115</strain>
    </source>
</reference>
<evidence type="ECO:0000313" key="2">
    <source>
        <dbReference type="EMBL" id="KAJ2676164.1"/>
    </source>
</evidence>
<dbReference type="EMBL" id="JANBTW010000042">
    <property type="protein sequence ID" value="KAJ2676164.1"/>
    <property type="molecule type" value="Genomic_DNA"/>
</dbReference>
<accession>A0A9W8G6P8</accession>
<dbReference type="AlphaFoldDB" id="A0A9W8G6P8"/>
<dbReference type="OrthoDB" id="5560607at2759"/>
<evidence type="ECO:0000313" key="3">
    <source>
        <dbReference type="Proteomes" id="UP001151518"/>
    </source>
</evidence>
<organism evidence="2 3">
    <name type="scientific">Coemansia spiralis</name>
    <dbReference type="NCBI Taxonomy" id="417178"/>
    <lineage>
        <taxon>Eukaryota</taxon>
        <taxon>Fungi</taxon>
        <taxon>Fungi incertae sedis</taxon>
        <taxon>Zoopagomycota</taxon>
        <taxon>Kickxellomycotina</taxon>
        <taxon>Kickxellomycetes</taxon>
        <taxon>Kickxellales</taxon>
        <taxon>Kickxellaceae</taxon>
        <taxon>Coemansia</taxon>
    </lineage>
</organism>
<protein>
    <submittedName>
        <fullName evidence="2">Uncharacterized protein</fullName>
    </submittedName>
</protein>
<proteinExistence type="predicted"/>
<dbReference type="Proteomes" id="UP001151518">
    <property type="component" value="Unassembled WGS sequence"/>
</dbReference>
<evidence type="ECO:0000256" key="1">
    <source>
        <dbReference type="SAM" id="SignalP"/>
    </source>
</evidence>
<feature type="chain" id="PRO_5040952602" evidence="1">
    <location>
        <begin position="17"/>
        <end position="252"/>
    </location>
</feature>
<feature type="signal peptide" evidence="1">
    <location>
        <begin position="1"/>
        <end position="16"/>
    </location>
</feature>
<gene>
    <name evidence="2" type="ORF">GGI25_003670</name>
</gene>
<sequence>MRITTALITLIAAAYAAPLAVRQTLVGSPEAEDKQVNGPVAIDHPNINNGAMKEGSIDSSTSLNGAAIIGASGNVLTDENTNVDFHDNLVENPTINLASDTVGGAVVGSGNQIFGLRANIARRTVFKRQAPVDVNNVNAPAAVNDPTVNNGNMKEGTTDASLSLNGSDIVNPVGNSLAQVNDNTEIADNNFVDPTWNQISNNNGPALAGDGNVFIPINNEGMIVNLDPNFLAAQQANQLALINHFTHQGQLF</sequence>
<keyword evidence="1" id="KW-0732">Signal</keyword>